<reference evidence="1" key="2">
    <citation type="journal article" date="2018" name="Nat. Commun.">
        <title>Tailed giant Tupanvirus possesses the most complete translational apparatus of the known virosphere.</title>
        <authorList>
            <person name="Abrahao J."/>
            <person name="Silva L."/>
            <person name="Silva L.S."/>
            <person name="Khalil J.Y.B."/>
            <person name="Rodrigues R."/>
            <person name="Arantes T."/>
            <person name="Assis F."/>
            <person name="Boratto P."/>
            <person name="Andrade M."/>
            <person name="Kroon E.G."/>
            <person name="Ribeiro B."/>
            <person name="Bergier I."/>
            <person name="Seligmann H."/>
            <person name="Ghigo E."/>
            <person name="Colson P."/>
            <person name="Levasseur A."/>
            <person name="Kroemer G."/>
            <person name="Raoult D."/>
            <person name="La Scola B."/>
        </authorList>
    </citation>
    <scope>NUCLEOTIDE SEQUENCE [LARGE SCALE GENOMIC DNA]</scope>
    <source>
        <strain evidence="1">Soda lake</strain>
    </source>
</reference>
<reference evidence="1" key="1">
    <citation type="submission" date="2017-01" db="EMBL/GenBank/DDBJ databases">
        <authorList>
            <person name="Assis F.L."/>
            <person name="Abrahao J.S."/>
            <person name="Silva L."/>
            <person name="Khalil J.B."/>
            <person name="Rodrigues R."/>
            <person name="Silva L.S."/>
            <person name="Arantes T."/>
            <person name="Boratto P."/>
            <person name="Andrade M."/>
            <person name="Kroon E.G."/>
            <person name="Ribeiro B."/>
            <person name="Bergier I."/>
            <person name="Seligmann H."/>
            <person name="Ghigo E."/>
            <person name="Colson P."/>
            <person name="Levasseur A."/>
            <person name="Raoult D."/>
            <person name="Scola B.L."/>
        </authorList>
    </citation>
    <scope>NUCLEOTIDE SEQUENCE</scope>
    <source>
        <strain evidence="1">Soda lake</strain>
    </source>
</reference>
<sequence>MISKMYTTKYIFKDLDVNDIVELVGLAHEIYIKNIDLIVSELVELFKENIDEDNWSVLLSSIFGNLSLKSLEKVLFDYFYYEVQAKNTLIFPDVDIDNEEIVKVLYDLYDKNNRKPIYEPYVKPNYGFPKLMEVIGISKYNLDTRQDIENLNMDLFKYTMSFPDIDKCSPKCKCEIYRKFYMVCLVLGKILEEYLEEIFDKLKELVP</sequence>
<dbReference type="GeneID" id="80518202"/>
<protein>
    <submittedName>
        <fullName evidence="1">Putative orfan</fullName>
    </submittedName>
</protein>
<dbReference type="RefSeq" id="YP_010781438.1">
    <property type="nucleotide sequence ID" value="NC_075039.1"/>
</dbReference>
<name>A0A6N1NKE2_9VIRU</name>
<evidence type="ECO:0000313" key="1">
    <source>
        <dbReference type="EMBL" id="QKU34790.1"/>
    </source>
</evidence>
<organism evidence="1">
    <name type="scientific">Tupanvirus soda lake</name>
    <dbReference type="NCBI Taxonomy" id="2126985"/>
    <lineage>
        <taxon>Viruses</taxon>
        <taxon>Varidnaviria</taxon>
        <taxon>Bamfordvirae</taxon>
        <taxon>Nucleocytoviricota</taxon>
        <taxon>Megaviricetes</taxon>
        <taxon>Imitervirales</taxon>
        <taxon>Mimiviridae</taxon>
        <taxon>Megamimivirinae</taxon>
        <taxon>Tupanvirus</taxon>
        <taxon>Tupanvirus salinum</taxon>
    </lineage>
</organism>
<dbReference type="KEGG" id="vg:80518202"/>
<accession>A0A6N1NKE2</accession>
<proteinExistence type="predicted"/>
<dbReference type="EMBL" id="KY523104">
    <property type="protein sequence ID" value="QKU34790.1"/>
    <property type="molecule type" value="Genomic_DNA"/>
</dbReference>